<dbReference type="GO" id="GO:0008170">
    <property type="term" value="F:N-methyltransferase activity"/>
    <property type="evidence" value="ECO:0007669"/>
    <property type="project" value="InterPro"/>
</dbReference>
<dbReference type="CDD" id="cd02440">
    <property type="entry name" value="AdoMet_MTases"/>
    <property type="match status" value="1"/>
</dbReference>
<evidence type="ECO:0000313" key="6">
    <source>
        <dbReference type="Proteomes" id="UP000184387"/>
    </source>
</evidence>
<dbReference type="Pfam" id="PF02384">
    <property type="entry name" value="N6_Mtase"/>
    <property type="match status" value="1"/>
</dbReference>
<keyword evidence="3" id="KW-0175">Coiled coil</keyword>
<protein>
    <submittedName>
        <fullName evidence="5">Adenine-specific DNA methylase, N12 class</fullName>
    </submittedName>
</protein>
<evidence type="ECO:0000256" key="1">
    <source>
        <dbReference type="ARBA" id="ARBA00006594"/>
    </source>
</evidence>
<dbReference type="SUPFAM" id="SSF52540">
    <property type="entry name" value="P-loop containing nucleoside triphosphate hydrolases"/>
    <property type="match status" value="2"/>
</dbReference>
<dbReference type="InterPro" id="IPR027417">
    <property type="entry name" value="P-loop_NTPase"/>
</dbReference>
<dbReference type="GO" id="GO:0003677">
    <property type="term" value="F:DNA binding"/>
    <property type="evidence" value="ECO:0007669"/>
    <property type="project" value="InterPro"/>
</dbReference>
<dbReference type="STRING" id="198092.SAMN02745194_04236"/>
<dbReference type="InterPro" id="IPR014001">
    <property type="entry name" value="Helicase_ATP-bd"/>
</dbReference>
<dbReference type="GO" id="GO:0009307">
    <property type="term" value="P:DNA restriction-modification system"/>
    <property type="evidence" value="ECO:0007669"/>
    <property type="project" value="UniProtKB-KW"/>
</dbReference>
<dbReference type="PANTHER" id="PTHR41313">
    <property type="entry name" value="ADENINE-SPECIFIC METHYLTRANSFERASE"/>
    <property type="match status" value="1"/>
</dbReference>
<dbReference type="OrthoDB" id="9814088at2"/>
<dbReference type="PROSITE" id="PS00092">
    <property type="entry name" value="N6_MTASE"/>
    <property type="match status" value="1"/>
</dbReference>
<dbReference type="InterPro" id="IPR052933">
    <property type="entry name" value="DNA_Protect_Modify"/>
</dbReference>
<keyword evidence="5" id="KW-0489">Methyltransferase</keyword>
<dbReference type="RefSeq" id="WP_073138459.1">
    <property type="nucleotide sequence ID" value="NZ_FQZF01000032.1"/>
</dbReference>
<feature type="coiled-coil region" evidence="3">
    <location>
        <begin position="1629"/>
        <end position="1687"/>
    </location>
</feature>
<dbReference type="PRINTS" id="PR00507">
    <property type="entry name" value="N12N6MTFRASE"/>
</dbReference>
<dbReference type="Pfam" id="PF04851">
    <property type="entry name" value="ResIII"/>
    <property type="match status" value="1"/>
</dbReference>
<dbReference type="InterPro" id="IPR002052">
    <property type="entry name" value="DNA_methylase_N6_adenine_CS"/>
</dbReference>
<gene>
    <name evidence="5" type="ORF">SAMN02745194_04236</name>
</gene>
<dbReference type="SUPFAM" id="SSF53335">
    <property type="entry name" value="S-adenosyl-L-methionine-dependent methyltransferases"/>
    <property type="match status" value="1"/>
</dbReference>
<organism evidence="5 6">
    <name type="scientific">Muricoccus roseus</name>
    <dbReference type="NCBI Taxonomy" id="198092"/>
    <lineage>
        <taxon>Bacteria</taxon>
        <taxon>Pseudomonadati</taxon>
        <taxon>Pseudomonadota</taxon>
        <taxon>Alphaproteobacteria</taxon>
        <taxon>Acetobacterales</taxon>
        <taxon>Roseomonadaceae</taxon>
        <taxon>Muricoccus</taxon>
    </lineage>
</organism>
<dbReference type="Gene3D" id="3.40.50.300">
    <property type="entry name" value="P-loop containing nucleotide triphosphate hydrolases"/>
    <property type="match status" value="2"/>
</dbReference>
<dbReference type="GO" id="GO:0032259">
    <property type="term" value="P:methylation"/>
    <property type="evidence" value="ECO:0007669"/>
    <property type="project" value="UniProtKB-KW"/>
</dbReference>
<dbReference type="InterPro" id="IPR003356">
    <property type="entry name" value="DNA_methylase_A-5"/>
</dbReference>
<dbReference type="SMART" id="SM00487">
    <property type="entry name" value="DEXDc"/>
    <property type="match status" value="1"/>
</dbReference>
<comment type="similarity">
    <text evidence="1">Belongs to the N(4)/N(6)-methyltransferase family.</text>
</comment>
<keyword evidence="2" id="KW-0680">Restriction system</keyword>
<dbReference type="PANTHER" id="PTHR41313:SF1">
    <property type="entry name" value="DNA METHYLASE ADENINE-SPECIFIC DOMAIN-CONTAINING PROTEIN"/>
    <property type="match status" value="1"/>
</dbReference>
<feature type="domain" description="Helicase ATP-binding" evidence="4">
    <location>
        <begin position="863"/>
        <end position="1130"/>
    </location>
</feature>
<dbReference type="GO" id="GO:0016787">
    <property type="term" value="F:hydrolase activity"/>
    <property type="evidence" value="ECO:0007669"/>
    <property type="project" value="InterPro"/>
</dbReference>
<keyword evidence="5" id="KW-0808">Transferase</keyword>
<dbReference type="EMBL" id="FQZF01000032">
    <property type="protein sequence ID" value="SHK12272.1"/>
    <property type="molecule type" value="Genomic_DNA"/>
</dbReference>
<dbReference type="Proteomes" id="UP000184387">
    <property type="component" value="Unassembled WGS sequence"/>
</dbReference>
<evidence type="ECO:0000313" key="5">
    <source>
        <dbReference type="EMBL" id="SHK12272.1"/>
    </source>
</evidence>
<dbReference type="Gene3D" id="3.40.50.150">
    <property type="entry name" value="Vaccinia Virus protein VP39"/>
    <property type="match status" value="1"/>
</dbReference>
<evidence type="ECO:0000259" key="4">
    <source>
        <dbReference type="SMART" id="SM00487"/>
    </source>
</evidence>
<dbReference type="InterPro" id="IPR006935">
    <property type="entry name" value="Helicase/UvrB_N"/>
</dbReference>
<sequence length="1694" mass="185742">MAKTAPASTQLSLFDTTALTSPFGLFGEGSGGLLPALDGDDDEDDAAEAPIAPAIPRVVARDFRLAGDRGLAAGWKARAADNLAAIRLLQRIEGETRPATADEQVVLARFVGYGAGDLANTLFRRPGEAWREGWAEQGDGLEQAVSAAELASLSRCTQYAHFTPEYVVRAVWAGLTRMGFQYGSILEPGCGTGQFLALRPEGIEDCSAVTGIEMDPITARIAALLYPKAWIRNEDFTRAKLAESFDLAVGNPPFSDRTVRAEDVAGKLGLKLHDYFIARAVERLKPGGLAAFVTSHGTMDKVDPKAREHIAGMADLVGAIRLPAGAFAAAAGTDVVVDVLFLQRRERGAASNGVEWAHLEEVVPAEDGDAAIYVNAYFAAHPEMVLGRHDWTSSPFGLTYDCARDGRDLDGALAEAAARLPEGIHQPPHAATAPVRVAKPTLQVGTAAEGATVKEGSYLLGANGTLLQVVDGRAEEVAVKSGKGTVGLFAKHARIIRGLIPVRDAVREVIRAQERDEPFGAAQVRLRAAYGAFLRSFGPINLTSVSTSTDEATGEVRESVRRPNLQPFLDDPDSWLVSSIEEYDLESGEATKGPIFTDRVIHARAEPVIVSAADALAVTLAERAVVDLDRIGELIGRDRATVLAELGETVFLDPGLTTEGFEAWQTADEYLSGHVRRKLAAARAASVLDERYARNVAALERVQPEDLRPSDITARLGAPWLPATDVADFIREVMGVTTMVRHTVEVAHWSIEIYRFAGEASATSEWGTHRRHAGELLDDALNASIPQIWDVWRDEQGEHRQINAQETEAAKDKLAKIKGAFERWVWTDSDRAERLVRLYNDAFNSLVPRHFSGEHLQLPGASSVIQLRAHQKRVIWRIVASGQTYIAHAVGAGKTFTIAAAIMEQKRLGLIGKAMLTVPGHCLAQASREFLQLYPGARILVADETNFTKDKRGRFLARAATANWDCIIITHSAFKFIATPAEFERGLVQEQLDAYSALLERLDGDDRIARKRIERMKEGMQEKLDGLSTAKDDMLTIAEIGVDQVIADEAQEFRKLSFATNMGGLKGIAPDGSQRAWDLFVKSRFIGTINPGRALVLASGTPITNTLGEMFTLQRFMQPEMLEERGIQEFDAWASNFGDTRTELELQPSGNYKPVTRFSEFVNVADLIAMFRTVADVVSKDDLRQYLKLPSIIGGKRQIITAPASPAFRDYQRTLAARIAAIEAGKGKPEKGQDILLSVITDGRHAAIDLRFVVPEQDNEPENKLNLLIDNAFRIWSETRDRRFRKPDGSPHPVPGATQMIFSDLGTEGALATRGFSAYRWIREGLIARGVPPERIAFMQDYKKSEAKQSLFNAMNNGQMDFLLGSSATMGTGVNAQRRLAALHHLDVPWLPSEIEQREGRIERQGNQNEEIGLYAYATLGSMDAQMWQNNERKARFIAAALGGDRSIRRLEDVGSQANQFAMAKAIASGDPRLMQKAGLEAELARLDRLRAAHFDDQHAVRRRVAEARSTIGRATQAIADTEADLGRRVSTRGDDFRMEVDGRTFAERKPAGAALLKFIRTVQLEGRKGDWDLGQIGGFPLKLEARRYRQGADLEIHLLLTRTGGEHEVRVEDDLTAMGLVSRLEYDLGRFEAELAEYRRGLLEAQRQLPAYEARLGEGFEFQADLDAKRAEMAELEASLAQTGREEALSAAA</sequence>
<dbReference type="InterPro" id="IPR029063">
    <property type="entry name" value="SAM-dependent_MTases_sf"/>
</dbReference>
<name>A0A1M6PWJ1_9PROT</name>
<dbReference type="GO" id="GO:0005524">
    <property type="term" value="F:ATP binding"/>
    <property type="evidence" value="ECO:0007669"/>
    <property type="project" value="InterPro"/>
</dbReference>
<keyword evidence="6" id="KW-1185">Reference proteome</keyword>
<reference evidence="5 6" key="1">
    <citation type="submission" date="2016-11" db="EMBL/GenBank/DDBJ databases">
        <authorList>
            <person name="Jaros S."/>
            <person name="Januszkiewicz K."/>
            <person name="Wedrychowicz H."/>
        </authorList>
    </citation>
    <scope>NUCLEOTIDE SEQUENCE [LARGE SCALE GENOMIC DNA]</scope>
    <source>
        <strain evidence="5 6">DSM 14916</strain>
    </source>
</reference>
<evidence type="ECO:0000256" key="2">
    <source>
        <dbReference type="ARBA" id="ARBA00022747"/>
    </source>
</evidence>
<proteinExistence type="inferred from homology"/>
<evidence type="ECO:0000256" key="3">
    <source>
        <dbReference type="SAM" id="Coils"/>
    </source>
</evidence>
<accession>A0A1M6PWJ1</accession>